<dbReference type="AlphaFoldDB" id="A0A9P6ARL9"/>
<evidence type="ECO:0000313" key="2">
    <source>
        <dbReference type="Proteomes" id="UP000886523"/>
    </source>
</evidence>
<proteinExistence type="predicted"/>
<sequence>MPRRTHSVHILFKACRHAFPDSAYSGVPAPQTPSERKSASQVAIIMSPKETPPSHLCHGRGGSNMQIEINATAQRNLSRLTTTESNILPHQIYGGDWKPPHFPPSSTTYTVIYENACISPEILMFRTRFSGRTRPNSKYTTDFIGVSYRCTPSLPPIIEPLVLHIRRDIPEFGMYSGIGPNHDGCRGTRLHLSMSNQPYAPFCPGRRR</sequence>
<name>A0A9P6ARL9_9AGAM</name>
<protein>
    <submittedName>
        <fullName evidence="1">Uncharacterized protein</fullName>
    </submittedName>
</protein>
<comment type="caution">
    <text evidence="1">The sequence shown here is derived from an EMBL/GenBank/DDBJ whole genome shotgun (WGS) entry which is preliminary data.</text>
</comment>
<keyword evidence="2" id="KW-1185">Reference proteome</keyword>
<accession>A0A9P6ARL9</accession>
<gene>
    <name evidence="1" type="ORF">BS47DRAFT_58741</name>
</gene>
<dbReference type="Proteomes" id="UP000886523">
    <property type="component" value="Unassembled WGS sequence"/>
</dbReference>
<reference evidence="1" key="1">
    <citation type="journal article" date="2020" name="Nat. Commun.">
        <title>Large-scale genome sequencing of mycorrhizal fungi provides insights into the early evolution of symbiotic traits.</title>
        <authorList>
            <person name="Miyauchi S."/>
            <person name="Kiss E."/>
            <person name="Kuo A."/>
            <person name="Drula E."/>
            <person name="Kohler A."/>
            <person name="Sanchez-Garcia M."/>
            <person name="Morin E."/>
            <person name="Andreopoulos B."/>
            <person name="Barry K.W."/>
            <person name="Bonito G."/>
            <person name="Buee M."/>
            <person name="Carver A."/>
            <person name="Chen C."/>
            <person name="Cichocki N."/>
            <person name="Clum A."/>
            <person name="Culley D."/>
            <person name="Crous P.W."/>
            <person name="Fauchery L."/>
            <person name="Girlanda M."/>
            <person name="Hayes R.D."/>
            <person name="Keri Z."/>
            <person name="LaButti K."/>
            <person name="Lipzen A."/>
            <person name="Lombard V."/>
            <person name="Magnuson J."/>
            <person name="Maillard F."/>
            <person name="Murat C."/>
            <person name="Nolan M."/>
            <person name="Ohm R.A."/>
            <person name="Pangilinan J."/>
            <person name="Pereira M.F."/>
            <person name="Perotto S."/>
            <person name="Peter M."/>
            <person name="Pfister S."/>
            <person name="Riley R."/>
            <person name="Sitrit Y."/>
            <person name="Stielow J.B."/>
            <person name="Szollosi G."/>
            <person name="Zifcakova L."/>
            <person name="Stursova M."/>
            <person name="Spatafora J.W."/>
            <person name="Tedersoo L."/>
            <person name="Vaario L.M."/>
            <person name="Yamada A."/>
            <person name="Yan M."/>
            <person name="Wang P."/>
            <person name="Xu J."/>
            <person name="Bruns T."/>
            <person name="Baldrian P."/>
            <person name="Vilgalys R."/>
            <person name="Dunand C."/>
            <person name="Henrissat B."/>
            <person name="Grigoriev I.V."/>
            <person name="Hibbett D."/>
            <person name="Nagy L.G."/>
            <person name="Martin F.M."/>
        </authorList>
    </citation>
    <scope>NUCLEOTIDE SEQUENCE</scope>
    <source>
        <strain evidence="1">UP504</strain>
    </source>
</reference>
<evidence type="ECO:0000313" key="1">
    <source>
        <dbReference type="EMBL" id="KAF9510648.1"/>
    </source>
</evidence>
<organism evidence="1 2">
    <name type="scientific">Hydnum rufescens UP504</name>
    <dbReference type="NCBI Taxonomy" id="1448309"/>
    <lineage>
        <taxon>Eukaryota</taxon>
        <taxon>Fungi</taxon>
        <taxon>Dikarya</taxon>
        <taxon>Basidiomycota</taxon>
        <taxon>Agaricomycotina</taxon>
        <taxon>Agaricomycetes</taxon>
        <taxon>Cantharellales</taxon>
        <taxon>Hydnaceae</taxon>
        <taxon>Hydnum</taxon>
    </lineage>
</organism>
<dbReference type="EMBL" id="MU129013">
    <property type="protein sequence ID" value="KAF9510648.1"/>
    <property type="molecule type" value="Genomic_DNA"/>
</dbReference>